<feature type="chain" id="PRO_5032301369" description="MD-2-related lipid-recognition domain-containing protein" evidence="1">
    <location>
        <begin position="24"/>
        <end position="117"/>
    </location>
</feature>
<dbReference type="EMBL" id="CAJGYO010000011">
    <property type="protein sequence ID" value="CAD6260794.1"/>
    <property type="molecule type" value="Genomic_DNA"/>
</dbReference>
<dbReference type="Proteomes" id="UP000604825">
    <property type="component" value="Unassembled WGS sequence"/>
</dbReference>
<keyword evidence="3" id="KW-1185">Reference proteome</keyword>
<dbReference type="SUPFAM" id="SSF141562">
    <property type="entry name" value="At5g01610-like"/>
    <property type="match status" value="1"/>
</dbReference>
<dbReference type="Gene3D" id="2.30.240.10">
    <property type="entry name" value="At5g01610-like"/>
    <property type="match status" value="1"/>
</dbReference>
<dbReference type="InterPro" id="IPR007493">
    <property type="entry name" value="DUF538"/>
</dbReference>
<evidence type="ECO:0000256" key="1">
    <source>
        <dbReference type="SAM" id="SignalP"/>
    </source>
</evidence>
<dbReference type="PANTHER" id="PTHR31676">
    <property type="entry name" value="T31J12.3 PROTEIN-RELATED"/>
    <property type="match status" value="1"/>
</dbReference>
<evidence type="ECO:0000313" key="3">
    <source>
        <dbReference type="Proteomes" id="UP000604825"/>
    </source>
</evidence>
<reference evidence="2" key="1">
    <citation type="submission" date="2020-10" db="EMBL/GenBank/DDBJ databases">
        <authorList>
            <person name="Han B."/>
            <person name="Lu T."/>
            <person name="Zhao Q."/>
            <person name="Huang X."/>
            <person name="Zhao Y."/>
        </authorList>
    </citation>
    <scope>NUCLEOTIDE SEQUENCE</scope>
</reference>
<protein>
    <recommendedName>
        <fullName evidence="4">MD-2-related lipid-recognition domain-containing protein</fullName>
    </recommendedName>
</protein>
<accession>A0A811QNV7</accession>
<gene>
    <name evidence="2" type="ORF">NCGR_LOCUS44218</name>
</gene>
<dbReference type="AlphaFoldDB" id="A0A811QNV7"/>
<comment type="caution">
    <text evidence="2">The sequence shown here is derived from an EMBL/GenBank/DDBJ whole genome shotgun (WGS) entry which is preliminary data.</text>
</comment>
<name>A0A811QNV7_9POAL</name>
<dbReference type="InterPro" id="IPR036758">
    <property type="entry name" value="At5g01610-like"/>
</dbReference>
<feature type="signal peptide" evidence="1">
    <location>
        <begin position="1"/>
        <end position="23"/>
    </location>
</feature>
<dbReference type="OrthoDB" id="755906at2759"/>
<evidence type="ECO:0008006" key="4">
    <source>
        <dbReference type="Google" id="ProtNLM"/>
    </source>
</evidence>
<dbReference type="PANTHER" id="PTHR31676:SF18">
    <property type="entry name" value="OS04G0443200 PROTEIN"/>
    <property type="match status" value="1"/>
</dbReference>
<evidence type="ECO:0000313" key="2">
    <source>
        <dbReference type="EMBL" id="CAD6260794.1"/>
    </source>
</evidence>
<proteinExistence type="predicted"/>
<dbReference type="Pfam" id="PF04398">
    <property type="entry name" value="DUF538"/>
    <property type="match status" value="1"/>
</dbReference>
<sequence length="117" mass="11797">MEAAASALLLLGLSASLAAFASAAAPYDPPTVGGYRVGYDIELSGTVSPGTVTGLEGVRVRVLFVWVPITGVQVAGGEVTVHIGPIRKSFPAVGFKSSPQCTIGSAAADILLPSVEQ</sequence>
<keyword evidence="1" id="KW-0732">Signal</keyword>
<organism evidence="2 3">
    <name type="scientific">Miscanthus lutarioriparius</name>
    <dbReference type="NCBI Taxonomy" id="422564"/>
    <lineage>
        <taxon>Eukaryota</taxon>
        <taxon>Viridiplantae</taxon>
        <taxon>Streptophyta</taxon>
        <taxon>Embryophyta</taxon>
        <taxon>Tracheophyta</taxon>
        <taxon>Spermatophyta</taxon>
        <taxon>Magnoliopsida</taxon>
        <taxon>Liliopsida</taxon>
        <taxon>Poales</taxon>
        <taxon>Poaceae</taxon>
        <taxon>PACMAD clade</taxon>
        <taxon>Panicoideae</taxon>
        <taxon>Andropogonodae</taxon>
        <taxon>Andropogoneae</taxon>
        <taxon>Saccharinae</taxon>
        <taxon>Miscanthus</taxon>
    </lineage>
</organism>